<dbReference type="PIRSF" id="PIRSF018982">
    <property type="entry name" value="EutC"/>
    <property type="match status" value="1"/>
</dbReference>
<dbReference type="Proteomes" id="UP001158049">
    <property type="component" value="Unassembled WGS sequence"/>
</dbReference>
<keyword evidence="7" id="KW-1185">Reference proteome</keyword>
<organism evidence="6 7">
    <name type="scientific">Noviherbaspirillum suwonense</name>
    <dbReference type="NCBI Taxonomy" id="1224511"/>
    <lineage>
        <taxon>Bacteria</taxon>
        <taxon>Pseudomonadati</taxon>
        <taxon>Pseudomonadota</taxon>
        <taxon>Betaproteobacteria</taxon>
        <taxon>Burkholderiales</taxon>
        <taxon>Oxalobacteraceae</taxon>
        <taxon>Noviherbaspirillum</taxon>
    </lineage>
</organism>
<dbReference type="PANTHER" id="PTHR39330">
    <property type="entry name" value="ETHANOLAMINE AMMONIA-LYASE LIGHT CHAIN"/>
    <property type="match status" value="1"/>
</dbReference>
<dbReference type="InterPro" id="IPR009246">
    <property type="entry name" value="EutC"/>
</dbReference>
<feature type="binding site" evidence="5">
    <location>
        <position position="158"/>
    </location>
    <ligand>
        <name>adenosylcob(III)alamin</name>
        <dbReference type="ChEBI" id="CHEBI:18408"/>
    </ligand>
</feature>
<dbReference type="Pfam" id="PF05985">
    <property type="entry name" value="EutC"/>
    <property type="match status" value="1"/>
</dbReference>
<proteinExistence type="inferred from homology"/>
<dbReference type="RefSeq" id="WP_283444034.1">
    <property type="nucleotide sequence ID" value="NZ_FXUL01000017.1"/>
</dbReference>
<dbReference type="PANTHER" id="PTHR39330:SF1">
    <property type="entry name" value="ETHANOLAMINE AMMONIA-LYASE SMALL SUBUNIT"/>
    <property type="match status" value="1"/>
</dbReference>
<comment type="subcellular location">
    <subcellularLocation>
        <location evidence="5">Bacterial microcompartment</location>
    </subcellularLocation>
</comment>
<sequence>MTDRPTGPVPPAAHDLWQALRRHTAARIGLGRVGASMPTAELLRFGLAHAQARDAVHSALDVDALAAALQAQGFGTLQVASMAPDRECYLLRPDLGRSLHPDSRMLLEQAPRADIALVIADGLSAQAASRHALPVATLLRDAMGGWPAPVVIARQGRVALGDDIGAALGARVAIVMLGERPGLSSPDSLGIYLTWNPQRGRMDSERNCISNVRPEGLGYAAAAHKLHYLLRQSLQRRLSGVALKDESQGLKEIGAG</sequence>
<reference evidence="6 7" key="1">
    <citation type="submission" date="2017-05" db="EMBL/GenBank/DDBJ databases">
        <authorList>
            <person name="Varghese N."/>
            <person name="Submissions S."/>
        </authorList>
    </citation>
    <scope>NUCLEOTIDE SEQUENCE [LARGE SCALE GENOMIC DNA]</scope>
    <source>
        <strain evidence="6 7">DSM 26001</strain>
    </source>
</reference>
<dbReference type="Gene3D" id="1.10.30.40">
    <property type="entry name" value="Ethanolamine ammonia-lyase light chain (EutC), N-terminal domain"/>
    <property type="match status" value="1"/>
</dbReference>
<dbReference type="NCBIfam" id="NF003971">
    <property type="entry name" value="PRK05465.1"/>
    <property type="match status" value="1"/>
</dbReference>
<evidence type="ECO:0000256" key="4">
    <source>
        <dbReference type="ARBA" id="ARBA00024446"/>
    </source>
</evidence>
<feature type="binding site" evidence="5">
    <location>
        <position position="179"/>
    </location>
    <ligand>
        <name>adenosylcob(III)alamin</name>
        <dbReference type="ChEBI" id="CHEBI:18408"/>
    </ligand>
</feature>
<feature type="binding site" evidence="5">
    <location>
        <position position="208"/>
    </location>
    <ligand>
        <name>adenosylcob(III)alamin</name>
        <dbReference type="ChEBI" id="CHEBI:18408"/>
    </ligand>
</feature>
<comment type="caution">
    <text evidence="6">The sequence shown here is derived from an EMBL/GenBank/DDBJ whole genome shotgun (WGS) entry which is preliminary data.</text>
</comment>
<protein>
    <recommendedName>
        <fullName evidence="5">Ethanolamine ammonia-lyase small subunit</fullName>
        <shortName evidence="5">EAL small subunit</shortName>
        <ecNumber evidence="5">4.3.1.7</ecNumber>
    </recommendedName>
</protein>
<evidence type="ECO:0000256" key="2">
    <source>
        <dbReference type="ARBA" id="ARBA00023239"/>
    </source>
</evidence>
<comment type="catalytic activity">
    <reaction evidence="5">
        <text>ethanolamine = acetaldehyde + NH4(+)</text>
        <dbReference type="Rhea" id="RHEA:15313"/>
        <dbReference type="ChEBI" id="CHEBI:15343"/>
        <dbReference type="ChEBI" id="CHEBI:28938"/>
        <dbReference type="ChEBI" id="CHEBI:57603"/>
        <dbReference type="EC" id="4.3.1.7"/>
    </reaction>
</comment>
<comment type="function">
    <text evidence="5">Catalyzes the deamination of various vicinal amino-alcohols to oxo compounds. Allows this organism to utilize ethanolamine as the sole source of nitrogen and carbon in the presence of external vitamin B12.</text>
</comment>
<keyword evidence="3 5" id="KW-0170">Cobalt</keyword>
<dbReference type="EMBL" id="FXUL01000017">
    <property type="protein sequence ID" value="SMP72101.1"/>
    <property type="molecule type" value="Genomic_DNA"/>
</dbReference>
<comment type="pathway">
    <text evidence="5">Amine and polyamine degradation; ethanolamine degradation.</text>
</comment>
<gene>
    <name evidence="5" type="primary">eutC</name>
    <name evidence="6" type="ORF">SAMN06295970_117139</name>
</gene>
<dbReference type="HAMAP" id="MF_00601">
    <property type="entry name" value="EutC"/>
    <property type="match status" value="1"/>
</dbReference>
<comment type="subunit">
    <text evidence="5">The basic unit is a heterodimer which dimerizes to form tetramers. The heterotetramers trimerize; 6 large subunits form a core ring with 6 small subunits projecting outwards.</text>
</comment>
<evidence type="ECO:0000313" key="7">
    <source>
        <dbReference type="Proteomes" id="UP001158049"/>
    </source>
</evidence>
<accession>A0ABY1QIQ4</accession>
<evidence type="ECO:0000313" key="6">
    <source>
        <dbReference type="EMBL" id="SMP72101.1"/>
    </source>
</evidence>
<keyword evidence="4 5" id="KW-1283">Bacterial microcompartment</keyword>
<keyword evidence="2 5" id="KW-0456">Lyase</keyword>
<dbReference type="EC" id="4.3.1.7" evidence="5"/>
<evidence type="ECO:0000256" key="1">
    <source>
        <dbReference type="ARBA" id="ARBA00022628"/>
    </source>
</evidence>
<comment type="cofactor">
    <cofactor evidence="5">
        <name>adenosylcob(III)alamin</name>
        <dbReference type="ChEBI" id="CHEBI:18408"/>
    </cofactor>
    <text evidence="5">Binds between the large and small subunits.</text>
</comment>
<keyword evidence="1 5" id="KW-0846">Cobalamin</keyword>
<evidence type="ECO:0000256" key="3">
    <source>
        <dbReference type="ARBA" id="ARBA00023285"/>
    </source>
</evidence>
<dbReference type="InterPro" id="IPR042251">
    <property type="entry name" value="EutC_C"/>
</dbReference>
<dbReference type="Gene3D" id="3.40.50.11240">
    <property type="entry name" value="Ethanolamine ammonia-lyase light chain (EutC)"/>
    <property type="match status" value="1"/>
</dbReference>
<evidence type="ECO:0000256" key="5">
    <source>
        <dbReference type="HAMAP-Rule" id="MF_00601"/>
    </source>
</evidence>
<comment type="similarity">
    <text evidence="5">Belongs to the EutC family.</text>
</comment>
<name>A0ABY1QIQ4_9BURK</name>
<dbReference type="InterPro" id="IPR042255">
    <property type="entry name" value="EutC_N"/>
</dbReference>